<reference evidence="2" key="1">
    <citation type="submission" date="2013-07" db="EMBL/GenBank/DDBJ databases">
        <title>The genome of Eucalyptus grandis.</title>
        <authorList>
            <person name="Schmutz J."/>
            <person name="Hayes R."/>
            <person name="Myburg A."/>
            <person name="Tuskan G."/>
            <person name="Grattapaglia D."/>
            <person name="Rokhsar D.S."/>
        </authorList>
    </citation>
    <scope>NUCLEOTIDE SEQUENCE</scope>
    <source>
        <tissue evidence="2">Leaf extractions</tissue>
    </source>
</reference>
<dbReference type="SMART" id="SM00386">
    <property type="entry name" value="HAT"/>
    <property type="match status" value="3"/>
</dbReference>
<dbReference type="PANTHER" id="PTHR26312:SF225">
    <property type="entry name" value="TPR REPEAT PROTEIN"/>
    <property type="match status" value="1"/>
</dbReference>
<dbReference type="PANTHER" id="PTHR26312">
    <property type="entry name" value="TETRATRICOPEPTIDE REPEAT PROTEIN 5"/>
    <property type="match status" value="1"/>
</dbReference>
<dbReference type="KEGG" id="egr:104436907"/>
<name>A0A059DF26_EUCGR</name>
<dbReference type="GO" id="GO:0006396">
    <property type="term" value="P:RNA processing"/>
    <property type="evidence" value="ECO:0007669"/>
    <property type="project" value="InterPro"/>
</dbReference>
<organism evidence="2">
    <name type="scientific">Eucalyptus grandis</name>
    <name type="common">Flooded gum</name>
    <dbReference type="NCBI Taxonomy" id="71139"/>
    <lineage>
        <taxon>Eukaryota</taxon>
        <taxon>Viridiplantae</taxon>
        <taxon>Streptophyta</taxon>
        <taxon>Embryophyta</taxon>
        <taxon>Tracheophyta</taxon>
        <taxon>Spermatophyta</taxon>
        <taxon>Magnoliopsida</taxon>
        <taxon>eudicotyledons</taxon>
        <taxon>Gunneridae</taxon>
        <taxon>Pentapetalae</taxon>
        <taxon>rosids</taxon>
        <taxon>malvids</taxon>
        <taxon>Myrtales</taxon>
        <taxon>Myrtaceae</taxon>
        <taxon>Myrtoideae</taxon>
        <taxon>Eucalypteae</taxon>
        <taxon>Eucalyptus</taxon>
    </lineage>
</organism>
<dbReference type="InterPro" id="IPR011990">
    <property type="entry name" value="TPR-like_helical_dom_sf"/>
</dbReference>
<dbReference type="OrthoDB" id="1926212at2759"/>
<protein>
    <submittedName>
        <fullName evidence="2">Uncharacterized protein</fullName>
    </submittedName>
</protein>
<feature type="compositionally biased region" description="Low complexity" evidence="1">
    <location>
        <begin position="236"/>
        <end position="249"/>
    </location>
</feature>
<proteinExistence type="predicted"/>
<dbReference type="OMA" id="WDTDDGD"/>
<dbReference type="Gramene" id="KCW88991">
    <property type="protein sequence ID" value="KCW88991"/>
    <property type="gene ID" value="EUGRSUZ_A01320"/>
</dbReference>
<dbReference type="EMBL" id="KK198753">
    <property type="protein sequence ID" value="KCW88991.1"/>
    <property type="molecule type" value="Genomic_DNA"/>
</dbReference>
<feature type="region of interest" description="Disordered" evidence="1">
    <location>
        <begin position="234"/>
        <end position="259"/>
    </location>
</feature>
<dbReference type="InParanoid" id="A0A059DF26"/>
<evidence type="ECO:0000313" key="2">
    <source>
        <dbReference type="EMBL" id="KCW88991.1"/>
    </source>
</evidence>
<dbReference type="Pfam" id="PF14559">
    <property type="entry name" value="TPR_19"/>
    <property type="match status" value="1"/>
</dbReference>
<sequence length="394" mass="43544">MLLRSSSTPVLGSLLPSFSDSPSHHGHEAAAPAALAALHKSPFHHNHHSFSFHPKGSLNLTTISCNSSPISTHDLGDTPNHHRGGTGSSFRRAQSDGNLEGLAYNMSPLNSNEDQLHTTSHVKKSSARPRSVMLETIPSFSYYMYGHGHEDEDEENSNFDIEEGEEYEEFEEASVVESSVKFRGSKSMSLIAEEEVSSVGGVNMIERFDFEENKERVRQEMYLAIGIGGGGDRGCDGTSRGGWDSNSSDDGGDGGDNQGVEEYYKKMVEESPNNSLFLRNYAQFLYQKRGDLERAEEFYARAILADPRDGEILSQYAKLVWELHRDQPRASTYFERAVQASPEDSHVQAAYASFLWETDEDGEQGEDEDEEEASLAAYLMSPQFRGQATASVGA</sequence>
<gene>
    <name evidence="2" type="ORF">EUGRSUZ_A01320</name>
</gene>
<dbReference type="InterPro" id="IPR003107">
    <property type="entry name" value="HAT"/>
</dbReference>
<accession>A0A059DF26</accession>
<dbReference type="SUPFAM" id="SSF48452">
    <property type="entry name" value="TPR-like"/>
    <property type="match status" value="1"/>
</dbReference>
<dbReference type="Gene3D" id="1.25.40.10">
    <property type="entry name" value="Tetratricopeptide repeat domain"/>
    <property type="match status" value="1"/>
</dbReference>
<feature type="region of interest" description="Disordered" evidence="1">
    <location>
        <begin position="71"/>
        <end position="94"/>
    </location>
</feature>
<dbReference type="eggNOG" id="ENOG502QTTN">
    <property type="taxonomic scope" value="Eukaryota"/>
</dbReference>
<evidence type="ECO:0000256" key="1">
    <source>
        <dbReference type="SAM" id="MobiDB-lite"/>
    </source>
</evidence>
<dbReference type="AlphaFoldDB" id="A0A059DF26"/>